<dbReference type="InterPro" id="IPR004045">
    <property type="entry name" value="Glutathione_S-Trfase_N"/>
</dbReference>
<dbReference type="CDD" id="cd03039">
    <property type="entry name" value="GST_N_Sigma_like"/>
    <property type="match status" value="1"/>
</dbReference>
<proteinExistence type="predicted"/>
<dbReference type="Proteomes" id="UP001150538">
    <property type="component" value="Unassembled WGS sequence"/>
</dbReference>
<comment type="caution">
    <text evidence="3">The sequence shown here is derived from an EMBL/GenBank/DDBJ whole genome shotgun (WGS) entry which is preliminary data.</text>
</comment>
<dbReference type="GO" id="GO:0004364">
    <property type="term" value="F:glutathione transferase activity"/>
    <property type="evidence" value="ECO:0007669"/>
    <property type="project" value="TreeGrafter"/>
</dbReference>
<dbReference type="EMBL" id="JANBPU010000132">
    <property type="protein sequence ID" value="KAJ1915744.1"/>
    <property type="molecule type" value="Genomic_DNA"/>
</dbReference>
<dbReference type="InterPro" id="IPR004046">
    <property type="entry name" value="GST_C"/>
</dbReference>
<evidence type="ECO:0008006" key="5">
    <source>
        <dbReference type="Google" id="ProtNLM"/>
    </source>
</evidence>
<dbReference type="PANTHER" id="PTHR11571">
    <property type="entry name" value="GLUTATHIONE S-TRANSFERASE"/>
    <property type="match status" value="1"/>
</dbReference>
<evidence type="ECO:0000313" key="4">
    <source>
        <dbReference type="Proteomes" id="UP001150538"/>
    </source>
</evidence>
<evidence type="ECO:0000313" key="3">
    <source>
        <dbReference type="EMBL" id="KAJ1915744.1"/>
    </source>
</evidence>
<dbReference type="GO" id="GO:0006749">
    <property type="term" value="P:glutathione metabolic process"/>
    <property type="evidence" value="ECO:0007669"/>
    <property type="project" value="TreeGrafter"/>
</dbReference>
<protein>
    <recommendedName>
        <fullName evidence="5">Glutathione S-transferase</fullName>
    </recommendedName>
</protein>
<evidence type="ECO:0000259" key="2">
    <source>
        <dbReference type="PROSITE" id="PS50405"/>
    </source>
</evidence>
<evidence type="ECO:0000259" key="1">
    <source>
        <dbReference type="PROSITE" id="PS50404"/>
    </source>
</evidence>
<dbReference type="Gene3D" id="1.20.1050.10">
    <property type="match status" value="1"/>
</dbReference>
<gene>
    <name evidence="3" type="ORF">H4219_004161</name>
</gene>
<dbReference type="Gene3D" id="3.40.30.10">
    <property type="entry name" value="Glutaredoxin"/>
    <property type="match status" value="1"/>
</dbReference>
<dbReference type="InterPro" id="IPR040079">
    <property type="entry name" value="Glutathione_S-Trfase"/>
</dbReference>
<dbReference type="PANTHER" id="PTHR11571:SF150">
    <property type="entry name" value="GLUTATHIONE S-TRANSFERASE"/>
    <property type="match status" value="1"/>
</dbReference>
<dbReference type="SFLD" id="SFLDS00019">
    <property type="entry name" value="Glutathione_Transferase_(cytos"/>
    <property type="match status" value="1"/>
</dbReference>
<accession>A0A9W8A217</accession>
<dbReference type="SUPFAM" id="SSF52833">
    <property type="entry name" value="Thioredoxin-like"/>
    <property type="match status" value="1"/>
</dbReference>
<dbReference type="InterPro" id="IPR010987">
    <property type="entry name" value="Glutathione-S-Trfase_C-like"/>
</dbReference>
<dbReference type="PROSITE" id="PS50404">
    <property type="entry name" value="GST_NTER"/>
    <property type="match status" value="1"/>
</dbReference>
<dbReference type="InterPro" id="IPR036249">
    <property type="entry name" value="Thioredoxin-like_sf"/>
</dbReference>
<feature type="domain" description="GST N-terminal" evidence="1">
    <location>
        <begin position="6"/>
        <end position="86"/>
    </location>
</feature>
<dbReference type="PROSITE" id="PS50405">
    <property type="entry name" value="GST_CTER"/>
    <property type="match status" value="1"/>
</dbReference>
<feature type="domain" description="GST C-terminal" evidence="2">
    <location>
        <begin position="88"/>
        <end position="204"/>
    </location>
</feature>
<keyword evidence="4" id="KW-1185">Reference proteome</keyword>
<reference evidence="3" key="1">
    <citation type="submission" date="2022-07" db="EMBL/GenBank/DDBJ databases">
        <title>Phylogenomic reconstructions and comparative analyses of Kickxellomycotina fungi.</title>
        <authorList>
            <person name="Reynolds N.K."/>
            <person name="Stajich J.E."/>
            <person name="Barry K."/>
            <person name="Grigoriev I.V."/>
            <person name="Crous P."/>
            <person name="Smith M.E."/>
        </authorList>
    </citation>
    <scope>NUCLEOTIDE SEQUENCE</scope>
    <source>
        <strain evidence="3">NBRC 100468</strain>
    </source>
</reference>
<dbReference type="Pfam" id="PF02798">
    <property type="entry name" value="GST_N"/>
    <property type="match status" value="1"/>
</dbReference>
<dbReference type="AlphaFoldDB" id="A0A9W8A217"/>
<dbReference type="OrthoDB" id="414243at2759"/>
<dbReference type="InterPro" id="IPR050213">
    <property type="entry name" value="GST_superfamily"/>
</dbReference>
<sequence>MSSASSSYELIYFNTPGLSQPIRIMLDLAGANWKETNPEDWPSLKPTMPLERLPVLIERQDGKEDLVISESEVIERYLARKLGFISPDPTVAVKQEEVIGHFHDVRNLWIEVHFRKNDAVRSRFDDLIKVVVRKHEELLEKNGSNGHYFGNQLTLPDIFVFVTLGAFKKFEYGDEITEEKASNLNKLIKTVREEIAAKGVQLKQ</sequence>
<organism evidence="3 4">
    <name type="scientific">Mycoemilia scoparia</name>
    <dbReference type="NCBI Taxonomy" id="417184"/>
    <lineage>
        <taxon>Eukaryota</taxon>
        <taxon>Fungi</taxon>
        <taxon>Fungi incertae sedis</taxon>
        <taxon>Zoopagomycota</taxon>
        <taxon>Kickxellomycotina</taxon>
        <taxon>Kickxellomycetes</taxon>
        <taxon>Kickxellales</taxon>
        <taxon>Kickxellaceae</taxon>
        <taxon>Mycoemilia</taxon>
    </lineage>
</organism>
<dbReference type="SUPFAM" id="SSF47616">
    <property type="entry name" value="GST C-terminal domain-like"/>
    <property type="match status" value="1"/>
</dbReference>
<dbReference type="Pfam" id="PF14497">
    <property type="entry name" value="GST_C_3"/>
    <property type="match status" value="1"/>
</dbReference>
<dbReference type="InterPro" id="IPR036282">
    <property type="entry name" value="Glutathione-S-Trfase_C_sf"/>
</dbReference>
<name>A0A9W8A217_9FUNG</name>